<sequence length="204" mass="23088">MEDVVDKFLVSMEDPPLATDNSHMLRRLMGKMAGFFKKGKTRRQTSKAIRDINNEVQELANRRGRYSIDNIVVSKPATIDPRLRALYTEVKELIGIDGKRDQELIKLLSLGNDDDASKKKLKIVSVCGFGGLGKTTLARAVYSKIKAGFDCWAFVPVGRNPDVKKVLRDILIDFGNSVPNLMILDERQLIEVIRAFLKNKRYAY</sequence>
<evidence type="ECO:0000313" key="1">
    <source>
        <dbReference type="EnsemblPlants" id="AVESA.00010b.r2.7AG1194980.1.CDS.1"/>
    </source>
</evidence>
<reference evidence="1" key="2">
    <citation type="submission" date="2025-09" db="UniProtKB">
        <authorList>
            <consortium name="EnsemblPlants"/>
        </authorList>
    </citation>
    <scope>IDENTIFICATION</scope>
</reference>
<evidence type="ECO:0000313" key="2">
    <source>
        <dbReference type="Proteomes" id="UP001732700"/>
    </source>
</evidence>
<keyword evidence="2" id="KW-1185">Reference proteome</keyword>
<dbReference type="EnsemblPlants" id="AVESA.00010b.r2.7AG1194980.1">
    <property type="protein sequence ID" value="AVESA.00010b.r2.7AG1194980.1.CDS.1"/>
    <property type="gene ID" value="AVESA.00010b.r2.7AG1194980"/>
</dbReference>
<reference evidence="1" key="1">
    <citation type="submission" date="2021-05" db="EMBL/GenBank/DDBJ databases">
        <authorList>
            <person name="Scholz U."/>
            <person name="Mascher M."/>
            <person name="Fiebig A."/>
        </authorList>
    </citation>
    <scope>NUCLEOTIDE SEQUENCE [LARGE SCALE GENOMIC DNA]</scope>
</reference>
<proteinExistence type="predicted"/>
<organism evidence="1 2">
    <name type="scientific">Avena sativa</name>
    <name type="common">Oat</name>
    <dbReference type="NCBI Taxonomy" id="4498"/>
    <lineage>
        <taxon>Eukaryota</taxon>
        <taxon>Viridiplantae</taxon>
        <taxon>Streptophyta</taxon>
        <taxon>Embryophyta</taxon>
        <taxon>Tracheophyta</taxon>
        <taxon>Spermatophyta</taxon>
        <taxon>Magnoliopsida</taxon>
        <taxon>Liliopsida</taxon>
        <taxon>Poales</taxon>
        <taxon>Poaceae</taxon>
        <taxon>BOP clade</taxon>
        <taxon>Pooideae</taxon>
        <taxon>Poodae</taxon>
        <taxon>Poeae</taxon>
        <taxon>Poeae Chloroplast Group 1 (Aveneae type)</taxon>
        <taxon>Aveninae</taxon>
        <taxon>Avena</taxon>
    </lineage>
</organism>
<accession>A0ACD5ZRF7</accession>
<name>A0ACD5ZRF7_AVESA</name>
<protein>
    <submittedName>
        <fullName evidence="1">Uncharacterized protein</fullName>
    </submittedName>
</protein>
<dbReference type="Proteomes" id="UP001732700">
    <property type="component" value="Chromosome 7A"/>
</dbReference>